<dbReference type="InterPro" id="IPR006671">
    <property type="entry name" value="Cyclin_N"/>
</dbReference>
<organism evidence="4">
    <name type="scientific">Taenia asiatica</name>
    <name type="common">Asian tapeworm</name>
    <dbReference type="NCBI Taxonomy" id="60517"/>
    <lineage>
        <taxon>Eukaryota</taxon>
        <taxon>Metazoa</taxon>
        <taxon>Spiralia</taxon>
        <taxon>Lophotrochozoa</taxon>
        <taxon>Platyhelminthes</taxon>
        <taxon>Cestoda</taxon>
        <taxon>Eucestoda</taxon>
        <taxon>Cyclophyllidea</taxon>
        <taxon>Taeniidae</taxon>
        <taxon>Taenia</taxon>
    </lineage>
</organism>
<evidence type="ECO:0000259" key="1">
    <source>
        <dbReference type="Pfam" id="PF00134"/>
    </source>
</evidence>
<dbReference type="Pfam" id="PF00134">
    <property type="entry name" value="Cyclin_N"/>
    <property type="match status" value="1"/>
</dbReference>
<evidence type="ECO:0000313" key="3">
    <source>
        <dbReference type="Proteomes" id="UP000282613"/>
    </source>
</evidence>
<dbReference type="WBParaSite" id="TASK_0000069001-mRNA-1">
    <property type="protein sequence ID" value="TASK_0000069001-mRNA-1"/>
    <property type="gene ID" value="TASK_0000069001"/>
</dbReference>
<dbReference type="AlphaFoldDB" id="A0A0R3VTV1"/>
<evidence type="ECO:0000313" key="4">
    <source>
        <dbReference type="WBParaSite" id="TASK_0000069001-mRNA-1"/>
    </source>
</evidence>
<dbReference type="SUPFAM" id="SSF47954">
    <property type="entry name" value="Cyclin-like"/>
    <property type="match status" value="1"/>
</dbReference>
<dbReference type="STRING" id="60517.A0A0R3VTV1"/>
<sequence length="402" mass="46655">MKDDLCSRSRQIFNFTDNPLVYRYTAGCDGPQTQGFSMQDPTACGGITDVDLNALMAEQDVQCMESYAVAVRFFSYSMGRTDIDVAILERPPVNELLLRLRDYQKLIMDMLSKDNRQMEHFDPEFLRKTDLTPEMRSDSLDWLIKMQGPLALLDEDLHVVMAMVDLMLCEAIILRCDYPLLLLTTIWCVRSGSRTGNTLTLEELLRTFGYRYTEQEVLAMGLTMRSKIESFVPVVTPWHFFDTYSLGSMDIPRKQRVMFDDACNYVFELGLTEEMLSHYAASLRCCAVIYLIRRIFRRHCFYLPDHEEYHTERTRCPCCTLPDWSELLALITGMEETLELKQLAYVYCVFLCRARNFIAIPEHAHIYRAAFDKYNTAEKHFIASNRLLTNGNMQEVFPAITP</sequence>
<evidence type="ECO:0000313" key="2">
    <source>
        <dbReference type="EMBL" id="VDK21526.1"/>
    </source>
</evidence>
<accession>A0A0R3VTV1</accession>
<dbReference type="Proteomes" id="UP000282613">
    <property type="component" value="Unassembled WGS sequence"/>
</dbReference>
<dbReference type="OrthoDB" id="10293226at2759"/>
<reference evidence="4" key="1">
    <citation type="submission" date="2017-02" db="UniProtKB">
        <authorList>
            <consortium name="WormBaseParasite"/>
        </authorList>
    </citation>
    <scope>IDENTIFICATION</scope>
</reference>
<dbReference type="Gene3D" id="1.10.472.10">
    <property type="entry name" value="Cyclin-like"/>
    <property type="match status" value="2"/>
</dbReference>
<reference evidence="2 3" key="2">
    <citation type="submission" date="2018-11" db="EMBL/GenBank/DDBJ databases">
        <authorList>
            <consortium name="Pathogen Informatics"/>
        </authorList>
    </citation>
    <scope>NUCLEOTIDE SEQUENCE [LARGE SCALE GENOMIC DNA]</scope>
</reference>
<gene>
    <name evidence="2" type="ORF">TASK_LOCUS691</name>
</gene>
<dbReference type="InterPro" id="IPR036915">
    <property type="entry name" value="Cyclin-like_sf"/>
</dbReference>
<name>A0A0R3VTV1_TAEAS</name>
<protein>
    <submittedName>
        <fullName evidence="4">Cyclin N-terminal domain-containing protein</fullName>
    </submittedName>
</protein>
<proteinExistence type="predicted"/>
<feature type="domain" description="Cyclin N-terminal" evidence="1">
    <location>
        <begin position="114"/>
        <end position="224"/>
    </location>
</feature>
<keyword evidence="3" id="KW-1185">Reference proteome</keyword>
<dbReference type="EMBL" id="UYRS01000099">
    <property type="protein sequence ID" value="VDK21526.1"/>
    <property type="molecule type" value="Genomic_DNA"/>
</dbReference>